<comment type="caution">
    <text evidence="7">The sequence shown here is derived from an EMBL/GenBank/DDBJ whole genome shotgun (WGS) entry which is preliminary data.</text>
</comment>
<feature type="transmembrane region" description="Helical" evidence="6">
    <location>
        <begin position="89"/>
        <end position="108"/>
    </location>
</feature>
<dbReference type="PANTHER" id="PTHR30474">
    <property type="entry name" value="CELL CYCLE PROTEIN"/>
    <property type="match status" value="1"/>
</dbReference>
<proteinExistence type="predicted"/>
<evidence type="ECO:0000256" key="2">
    <source>
        <dbReference type="ARBA" id="ARBA00022692"/>
    </source>
</evidence>
<dbReference type="GO" id="GO:0008360">
    <property type="term" value="P:regulation of cell shape"/>
    <property type="evidence" value="ECO:0007669"/>
    <property type="project" value="UniProtKB-KW"/>
</dbReference>
<sequence>MMIFNRYRPIYFIVFLNLLAFGLLFLRNPSKTVLLTCLIMIAMIYFVYFLLRWKKWGDLYLFLIVAMLSSIGLIMIFRLDPELGTKQIIWFAGGIILFLLTYFVFTNIKFWNKLTYFYIGLAIALFLLTLLFGRNISGATNWIRIGRFSVQPSEYIKIIFVFFLACYYAKPDVLEVPSFSIKERDIKVPDFTIKEKNIKMPNFTIKERDIKIPNNIMLSIVSYVFLVFFVLQREWGGAVLLFLIHIVLLFVFENDWKVILGNIALAFIGGLLGVLFVNHIQVRIDVWLNPWEDIAGKGYQVTQSLFAIGSGDYFGRGLGLGSPRYIPEVETDFIFSAICEEMGILGGVGVIMLYYILVYRGFKIALTVENTFYKAIALGITLIFAFQTFIIIGGVIKLIPLTGITLPFISYGGSSLTTSFIALGILQGISKDIEGGGV</sequence>
<dbReference type="Proteomes" id="UP000253490">
    <property type="component" value="Unassembled WGS sequence"/>
</dbReference>
<comment type="subcellular location">
    <subcellularLocation>
        <location evidence="1">Membrane</location>
        <topology evidence="1">Multi-pass membrane protein</topology>
    </subcellularLocation>
</comment>
<keyword evidence="3" id="KW-0133">Cell shape</keyword>
<evidence type="ECO:0000256" key="6">
    <source>
        <dbReference type="SAM" id="Phobius"/>
    </source>
</evidence>
<feature type="transmembrane region" description="Helical" evidence="6">
    <location>
        <begin position="6"/>
        <end position="26"/>
    </location>
</feature>
<gene>
    <name evidence="7" type="ORF">DES36_1077</name>
</gene>
<feature type="transmembrane region" description="Helical" evidence="6">
    <location>
        <begin position="235"/>
        <end position="252"/>
    </location>
</feature>
<dbReference type="PANTHER" id="PTHR30474:SF3">
    <property type="entry name" value="PEPTIDOGLYCAN GLYCOSYLTRANSFERASE RODA"/>
    <property type="match status" value="1"/>
</dbReference>
<evidence type="ECO:0000256" key="4">
    <source>
        <dbReference type="ARBA" id="ARBA00022989"/>
    </source>
</evidence>
<reference evidence="7 8" key="1">
    <citation type="submission" date="2018-06" db="EMBL/GenBank/DDBJ databases">
        <title>Genomic Encyclopedia of Type Strains, Phase IV (KMG-IV): sequencing the most valuable type-strain genomes for metagenomic binning, comparative biology and taxonomic classification.</title>
        <authorList>
            <person name="Goeker M."/>
        </authorList>
    </citation>
    <scope>NUCLEOTIDE SEQUENCE [LARGE SCALE GENOMIC DNA]</scope>
    <source>
        <strain evidence="7 8">DSM 22112</strain>
    </source>
</reference>
<evidence type="ECO:0000313" key="8">
    <source>
        <dbReference type="Proteomes" id="UP000253490"/>
    </source>
</evidence>
<dbReference type="EMBL" id="QNRX01000007">
    <property type="protein sequence ID" value="RBP65270.1"/>
    <property type="molecule type" value="Genomic_DNA"/>
</dbReference>
<feature type="transmembrane region" description="Helical" evidence="6">
    <location>
        <begin position="114"/>
        <end position="133"/>
    </location>
</feature>
<dbReference type="AlphaFoldDB" id="A0A366IA82"/>
<evidence type="ECO:0000256" key="5">
    <source>
        <dbReference type="ARBA" id="ARBA00023136"/>
    </source>
</evidence>
<feature type="transmembrane region" description="Helical" evidence="6">
    <location>
        <begin position="258"/>
        <end position="277"/>
    </location>
</feature>
<keyword evidence="2 6" id="KW-0812">Transmembrane</keyword>
<dbReference type="GO" id="GO:0051301">
    <property type="term" value="P:cell division"/>
    <property type="evidence" value="ECO:0007669"/>
    <property type="project" value="UniProtKB-KW"/>
</dbReference>
<feature type="transmembrane region" description="Helical" evidence="6">
    <location>
        <begin position="333"/>
        <end position="356"/>
    </location>
</feature>
<organism evidence="7 8">
    <name type="scientific">Alkalibaculum bacchi</name>
    <dbReference type="NCBI Taxonomy" id="645887"/>
    <lineage>
        <taxon>Bacteria</taxon>
        <taxon>Bacillati</taxon>
        <taxon>Bacillota</taxon>
        <taxon>Clostridia</taxon>
        <taxon>Eubacteriales</taxon>
        <taxon>Eubacteriaceae</taxon>
        <taxon>Alkalibaculum</taxon>
    </lineage>
</organism>
<dbReference type="GO" id="GO:0015648">
    <property type="term" value="F:lipid-linked peptidoglycan transporter activity"/>
    <property type="evidence" value="ECO:0007669"/>
    <property type="project" value="TreeGrafter"/>
</dbReference>
<keyword evidence="7" id="KW-0131">Cell cycle</keyword>
<dbReference type="InterPro" id="IPR001182">
    <property type="entry name" value="FtsW/RodA"/>
</dbReference>
<keyword evidence="7" id="KW-0132">Cell division</keyword>
<feature type="transmembrane region" description="Helical" evidence="6">
    <location>
        <begin position="33"/>
        <end position="53"/>
    </location>
</feature>
<dbReference type="GO" id="GO:0032153">
    <property type="term" value="C:cell division site"/>
    <property type="evidence" value="ECO:0007669"/>
    <property type="project" value="TreeGrafter"/>
</dbReference>
<feature type="transmembrane region" description="Helical" evidence="6">
    <location>
        <begin position="408"/>
        <end position="429"/>
    </location>
</feature>
<name>A0A366IA82_9FIRM</name>
<keyword evidence="5 6" id="KW-0472">Membrane</keyword>
<feature type="transmembrane region" description="Helical" evidence="6">
    <location>
        <begin position="212"/>
        <end position="230"/>
    </location>
</feature>
<feature type="transmembrane region" description="Helical" evidence="6">
    <location>
        <begin position="59"/>
        <end position="77"/>
    </location>
</feature>
<feature type="transmembrane region" description="Helical" evidence="6">
    <location>
        <begin position="376"/>
        <end position="396"/>
    </location>
</feature>
<keyword evidence="4 6" id="KW-1133">Transmembrane helix</keyword>
<evidence type="ECO:0000256" key="1">
    <source>
        <dbReference type="ARBA" id="ARBA00004141"/>
    </source>
</evidence>
<protein>
    <submittedName>
        <fullName evidence="7">Cell division protein FtsW (Lipid II flippase)</fullName>
    </submittedName>
</protein>
<keyword evidence="8" id="KW-1185">Reference proteome</keyword>
<dbReference type="OrthoDB" id="9812661at2"/>
<evidence type="ECO:0000256" key="3">
    <source>
        <dbReference type="ARBA" id="ARBA00022960"/>
    </source>
</evidence>
<dbReference type="RefSeq" id="WP_113920400.1">
    <property type="nucleotide sequence ID" value="NZ_CALNCS010000095.1"/>
</dbReference>
<dbReference type="GO" id="GO:0005886">
    <property type="term" value="C:plasma membrane"/>
    <property type="evidence" value="ECO:0007669"/>
    <property type="project" value="TreeGrafter"/>
</dbReference>
<dbReference type="Pfam" id="PF01098">
    <property type="entry name" value="FTSW_RODA_SPOVE"/>
    <property type="match status" value="1"/>
</dbReference>
<evidence type="ECO:0000313" key="7">
    <source>
        <dbReference type="EMBL" id="RBP65270.1"/>
    </source>
</evidence>
<accession>A0A366IA82</accession>
<feature type="transmembrane region" description="Helical" evidence="6">
    <location>
        <begin position="154"/>
        <end position="170"/>
    </location>
</feature>